<organism evidence="6 7">
    <name type="scientific">Alteromonas halophila</name>
    <dbReference type="NCBI Taxonomy" id="516698"/>
    <lineage>
        <taxon>Bacteria</taxon>
        <taxon>Pseudomonadati</taxon>
        <taxon>Pseudomonadota</taxon>
        <taxon>Gammaproteobacteria</taxon>
        <taxon>Alteromonadales</taxon>
        <taxon>Alteromonadaceae</taxon>
        <taxon>Alteromonas/Salinimonas group</taxon>
        <taxon>Alteromonas</taxon>
    </lineage>
</organism>
<evidence type="ECO:0000313" key="6">
    <source>
        <dbReference type="EMBL" id="GGW88394.1"/>
    </source>
</evidence>
<dbReference type="SUPFAM" id="SSF56322">
    <property type="entry name" value="ADC synthase"/>
    <property type="match status" value="1"/>
</dbReference>
<evidence type="ECO:0000313" key="7">
    <source>
        <dbReference type="Proteomes" id="UP000631300"/>
    </source>
</evidence>
<dbReference type="GO" id="GO:0009396">
    <property type="term" value="P:folic acid-containing compound biosynthetic process"/>
    <property type="evidence" value="ECO:0007669"/>
    <property type="project" value="InterPro"/>
</dbReference>
<dbReference type="InterPro" id="IPR006805">
    <property type="entry name" value="Anth_synth_I_N"/>
</dbReference>
<dbReference type="InterPro" id="IPR005801">
    <property type="entry name" value="ADC_synthase"/>
</dbReference>
<evidence type="ECO:0000259" key="5">
    <source>
        <dbReference type="Pfam" id="PF04715"/>
    </source>
</evidence>
<proteinExistence type="predicted"/>
<dbReference type="Pfam" id="PF04715">
    <property type="entry name" value="Anth_synt_I_N"/>
    <property type="match status" value="1"/>
</dbReference>
<dbReference type="Gene3D" id="3.60.120.10">
    <property type="entry name" value="Anthranilate synthase"/>
    <property type="match status" value="1"/>
</dbReference>
<dbReference type="PRINTS" id="PR00095">
    <property type="entry name" value="ANTSNTHASEI"/>
</dbReference>
<gene>
    <name evidence="6" type="ORF">GCM10007391_22940</name>
</gene>
<protein>
    <recommendedName>
        <fullName evidence="1">aminodeoxychorismate synthase</fullName>
        <ecNumber evidence="1">2.6.1.85</ecNumber>
    </recommendedName>
</protein>
<keyword evidence="7" id="KW-1185">Reference proteome</keyword>
<dbReference type="InterPro" id="IPR005802">
    <property type="entry name" value="ADC_synth_comp_1"/>
</dbReference>
<keyword evidence="2" id="KW-0808">Transferase</keyword>
<dbReference type="NCBIfam" id="TIGR00553">
    <property type="entry name" value="pabB"/>
    <property type="match status" value="1"/>
</dbReference>
<dbReference type="Pfam" id="PF00425">
    <property type="entry name" value="Chorismate_bind"/>
    <property type="match status" value="1"/>
</dbReference>
<dbReference type="InterPro" id="IPR019999">
    <property type="entry name" value="Anth_synth_I-like"/>
</dbReference>
<sequence>MTKPSVTLVIEPLAPPSIRPLRTIFEEVCHTDMAVLFDSASEHSDSRYSIMAWSPKAWLTTRQGESHIRYRDSELIERVTSPPFTALKNLHHALVSTLSIAGDSQRLADELPFLIGVAGLAGYDTGRYYEALPTEAEDDYDCPDVVVGLYDQSLIEDRVTGMQYHCRLDYLPRLDLSGIDAKPETGRFALASRWVSNLSKQAYVNALERINTYLHTGDCYQVNMAQRFTAAYTGDPFTAYCRLRDSNKAPFSAYLHHQGSHVLSISPERFLSVSKDGQVQTKPIKGTRPRFADPARDKASANELLEAEKDQAENLMIVDLLRNDISKHCEPHSVAVPALFSLESFAAVHHLVSTITARLSADASPLDLLAGAFPGGSITGAPKVRAMEIIDELEPHRRNVYCGSMFYLGAMNDMDSSICIRTLLAENNRIHCWAGGGIVLDSDPLSEYQETLDKVAKILPELAEHCE</sequence>
<evidence type="ECO:0000256" key="2">
    <source>
        <dbReference type="ARBA" id="ARBA00022679"/>
    </source>
</evidence>
<feature type="domain" description="Anthranilate synthase component I N-terminal" evidence="5">
    <location>
        <begin position="24"/>
        <end position="159"/>
    </location>
</feature>
<evidence type="ECO:0000259" key="4">
    <source>
        <dbReference type="Pfam" id="PF00425"/>
    </source>
</evidence>
<evidence type="ECO:0000256" key="3">
    <source>
        <dbReference type="SAM" id="MobiDB-lite"/>
    </source>
</evidence>
<name>A0A918JLP2_9ALTE</name>
<accession>A0A918JLP2</accession>
<reference evidence="6" key="2">
    <citation type="submission" date="2020-09" db="EMBL/GenBank/DDBJ databases">
        <authorList>
            <person name="Sun Q."/>
            <person name="Kim S."/>
        </authorList>
    </citation>
    <scope>NUCLEOTIDE SEQUENCE</scope>
    <source>
        <strain evidence="6">KCTC 22164</strain>
    </source>
</reference>
<dbReference type="PANTHER" id="PTHR11236:SF50">
    <property type="entry name" value="AMINODEOXYCHORISMATE SYNTHASE COMPONENT 1"/>
    <property type="match status" value="1"/>
</dbReference>
<dbReference type="PANTHER" id="PTHR11236">
    <property type="entry name" value="AMINOBENZOATE/ANTHRANILATE SYNTHASE"/>
    <property type="match status" value="1"/>
</dbReference>
<dbReference type="RefSeq" id="WP_189406600.1">
    <property type="nucleotide sequence ID" value="NZ_BMXP01000005.1"/>
</dbReference>
<dbReference type="EC" id="2.6.1.85" evidence="1"/>
<dbReference type="GO" id="GO:0000162">
    <property type="term" value="P:L-tryptophan biosynthetic process"/>
    <property type="evidence" value="ECO:0007669"/>
    <property type="project" value="TreeGrafter"/>
</dbReference>
<feature type="domain" description="Chorismate-utilising enzyme C-terminal" evidence="4">
    <location>
        <begin position="200"/>
        <end position="454"/>
    </location>
</feature>
<feature type="region of interest" description="Disordered" evidence="3">
    <location>
        <begin position="276"/>
        <end position="296"/>
    </location>
</feature>
<evidence type="ECO:0000256" key="1">
    <source>
        <dbReference type="ARBA" id="ARBA00013139"/>
    </source>
</evidence>
<dbReference type="EMBL" id="BMXP01000005">
    <property type="protein sequence ID" value="GGW88394.1"/>
    <property type="molecule type" value="Genomic_DNA"/>
</dbReference>
<dbReference type="AlphaFoldDB" id="A0A918JLP2"/>
<reference evidence="6" key="1">
    <citation type="journal article" date="2014" name="Int. J. Syst. Evol. Microbiol.">
        <title>Complete genome sequence of Corynebacterium casei LMG S-19264T (=DSM 44701T), isolated from a smear-ripened cheese.</title>
        <authorList>
            <consortium name="US DOE Joint Genome Institute (JGI-PGF)"/>
            <person name="Walter F."/>
            <person name="Albersmeier A."/>
            <person name="Kalinowski J."/>
            <person name="Ruckert C."/>
        </authorList>
    </citation>
    <scope>NUCLEOTIDE SEQUENCE</scope>
    <source>
        <strain evidence="6">KCTC 22164</strain>
    </source>
</reference>
<dbReference type="GO" id="GO:0046820">
    <property type="term" value="F:4-amino-4-deoxychorismate synthase activity"/>
    <property type="evidence" value="ECO:0007669"/>
    <property type="project" value="UniProtKB-EC"/>
</dbReference>
<comment type="caution">
    <text evidence="6">The sequence shown here is derived from an EMBL/GenBank/DDBJ whole genome shotgun (WGS) entry which is preliminary data.</text>
</comment>
<dbReference type="Proteomes" id="UP000631300">
    <property type="component" value="Unassembled WGS sequence"/>
</dbReference>
<dbReference type="InterPro" id="IPR015890">
    <property type="entry name" value="Chorismate_C"/>
</dbReference>